<dbReference type="InterPro" id="IPR029063">
    <property type="entry name" value="SAM-dependent_MTases_sf"/>
</dbReference>
<evidence type="ECO:0000256" key="2">
    <source>
        <dbReference type="ARBA" id="ARBA00022679"/>
    </source>
</evidence>
<evidence type="ECO:0000256" key="1">
    <source>
        <dbReference type="ARBA" id="ARBA00022603"/>
    </source>
</evidence>
<reference evidence="5 6" key="1">
    <citation type="submission" date="2020-08" db="EMBL/GenBank/DDBJ databases">
        <title>Genomic Encyclopedia of Type Strains, Phase IV (KMG-IV): sequencing the most valuable type-strain genomes for metagenomic binning, comparative biology and taxonomic classification.</title>
        <authorList>
            <person name="Goeker M."/>
        </authorList>
    </citation>
    <scope>NUCLEOTIDE SEQUENCE [LARGE SCALE GENOMIC DNA]</scope>
    <source>
        <strain evidence="5 6">DSM 27471</strain>
    </source>
</reference>
<keyword evidence="4" id="KW-0694">RNA-binding</keyword>
<keyword evidence="5" id="KW-0830">Ubiquinone</keyword>
<dbReference type="InterPro" id="IPR001737">
    <property type="entry name" value="KsgA/Erm"/>
</dbReference>
<dbReference type="GO" id="GO:0003723">
    <property type="term" value="F:RNA binding"/>
    <property type="evidence" value="ECO:0007669"/>
    <property type="project" value="UniProtKB-KW"/>
</dbReference>
<gene>
    <name evidence="5" type="ORF">FHX64_000673</name>
</gene>
<dbReference type="RefSeq" id="WP_183412400.1">
    <property type="nucleotide sequence ID" value="NZ_JACHYB010000001.1"/>
</dbReference>
<keyword evidence="2" id="KW-0808">Transferase</keyword>
<evidence type="ECO:0000313" key="5">
    <source>
        <dbReference type="EMBL" id="MBB3186510.1"/>
    </source>
</evidence>
<proteinExistence type="predicted"/>
<keyword evidence="3" id="KW-0949">S-adenosyl-L-methionine</keyword>
<accession>A0A7W5DPQ5</accession>
<dbReference type="Proteomes" id="UP000544222">
    <property type="component" value="Unassembled WGS sequence"/>
</dbReference>
<dbReference type="CDD" id="cd02440">
    <property type="entry name" value="AdoMet_MTases"/>
    <property type="match status" value="1"/>
</dbReference>
<dbReference type="Pfam" id="PF00398">
    <property type="entry name" value="RrnaAD"/>
    <property type="match status" value="1"/>
</dbReference>
<keyword evidence="1 5" id="KW-0489">Methyltransferase</keyword>
<comment type="caution">
    <text evidence="5">The sequence shown here is derived from an EMBL/GenBank/DDBJ whole genome shotgun (WGS) entry which is preliminary data.</text>
</comment>
<dbReference type="AlphaFoldDB" id="A0A7W5DPQ5"/>
<dbReference type="EMBL" id="JACHYB010000001">
    <property type="protein sequence ID" value="MBB3186510.1"/>
    <property type="molecule type" value="Genomic_DNA"/>
</dbReference>
<dbReference type="Gene3D" id="3.40.50.150">
    <property type="entry name" value="Vaccinia Virus protein VP39"/>
    <property type="match status" value="1"/>
</dbReference>
<evidence type="ECO:0000256" key="3">
    <source>
        <dbReference type="ARBA" id="ARBA00022691"/>
    </source>
</evidence>
<dbReference type="SUPFAM" id="SSF53335">
    <property type="entry name" value="S-adenosyl-L-methionine-dependent methyltransferases"/>
    <property type="match status" value="1"/>
</dbReference>
<evidence type="ECO:0000256" key="4">
    <source>
        <dbReference type="ARBA" id="ARBA00022884"/>
    </source>
</evidence>
<sequence>MHLFHNNENQHGSIQHKAKIADAIMEKMNLTPADSLIDVGSGDGYYSSKFAEHCEKVLAIELFSASFDSAFYKNPNITTLDVDACKWILNADLRAFTHIFFSNSFHDIQCQNKMLLLFAQQLPNGAHLNLIEFKPDTPFGPPRHIRFSKEELKSTIEAYGFKEDAYIDLNTHYFVSLKLVK</sequence>
<protein>
    <submittedName>
        <fullName evidence="5">Ubiquinone/menaquinone biosynthesis C-methylase UbiE</fullName>
    </submittedName>
</protein>
<organism evidence="5 6">
    <name type="scientific">Microbacter margulisiae</name>
    <dbReference type="NCBI Taxonomy" id="1350067"/>
    <lineage>
        <taxon>Bacteria</taxon>
        <taxon>Pseudomonadati</taxon>
        <taxon>Bacteroidota</taxon>
        <taxon>Bacteroidia</taxon>
        <taxon>Bacteroidales</taxon>
        <taxon>Porphyromonadaceae</taxon>
        <taxon>Microbacter</taxon>
    </lineage>
</organism>
<dbReference type="GO" id="GO:0008168">
    <property type="term" value="F:methyltransferase activity"/>
    <property type="evidence" value="ECO:0007669"/>
    <property type="project" value="UniProtKB-KW"/>
</dbReference>
<evidence type="ECO:0000313" key="6">
    <source>
        <dbReference type="Proteomes" id="UP000544222"/>
    </source>
</evidence>
<dbReference type="GO" id="GO:0032259">
    <property type="term" value="P:methylation"/>
    <property type="evidence" value="ECO:0007669"/>
    <property type="project" value="UniProtKB-KW"/>
</dbReference>
<keyword evidence="6" id="KW-1185">Reference proteome</keyword>
<name>A0A7W5DPQ5_9PORP</name>